<evidence type="ECO:0000313" key="1">
    <source>
        <dbReference type="EMBL" id="EEP65907.1"/>
    </source>
</evidence>
<organism evidence="1 2">
    <name type="scientific">Veillonella dispar ATCC 17748</name>
    <dbReference type="NCBI Taxonomy" id="546273"/>
    <lineage>
        <taxon>Bacteria</taxon>
        <taxon>Bacillati</taxon>
        <taxon>Bacillota</taxon>
        <taxon>Negativicutes</taxon>
        <taxon>Veillonellales</taxon>
        <taxon>Veillonellaceae</taxon>
        <taxon>Veillonella</taxon>
    </lineage>
</organism>
<accession>C4FP87</accession>
<proteinExistence type="predicted"/>
<evidence type="ECO:0000313" key="2">
    <source>
        <dbReference type="Proteomes" id="UP000003529"/>
    </source>
</evidence>
<gene>
    <name evidence="1" type="ORF">VEIDISOL_00711</name>
</gene>
<dbReference type="InterPro" id="IPR021145">
    <property type="entry name" value="Portal_protein_SPP1_Gp6-like"/>
</dbReference>
<comment type="caution">
    <text evidence="1">The sequence shown here is derived from an EMBL/GenBank/DDBJ whole genome shotgun (WGS) entry which is preliminary data.</text>
</comment>
<dbReference type="eggNOG" id="ENOG502Z7ZB">
    <property type="taxonomic scope" value="Bacteria"/>
</dbReference>
<dbReference type="HOGENOM" id="CLU_041766_0_0_9"/>
<dbReference type="Pfam" id="PF05133">
    <property type="entry name" value="SPP1_portal"/>
    <property type="match status" value="1"/>
</dbReference>
<dbReference type="Proteomes" id="UP000003529">
    <property type="component" value="Unassembled WGS sequence"/>
</dbReference>
<reference evidence="1" key="1">
    <citation type="submission" date="2009-04" db="EMBL/GenBank/DDBJ databases">
        <authorList>
            <person name="Weinstock G."/>
            <person name="Sodergren E."/>
            <person name="Clifton S."/>
            <person name="Fulton L."/>
            <person name="Fulton B."/>
            <person name="Courtney L."/>
            <person name="Fronick C."/>
            <person name="Harrison M."/>
            <person name="Strong C."/>
            <person name="Farmer C."/>
            <person name="Delahaunty K."/>
            <person name="Markovic C."/>
            <person name="Hall O."/>
            <person name="Minx P."/>
            <person name="Tomlinson C."/>
            <person name="Mitreva M."/>
            <person name="Nelson J."/>
            <person name="Hou S."/>
            <person name="Wollam A."/>
            <person name="Pepin K.H."/>
            <person name="Johnson M."/>
            <person name="Bhonagiri V."/>
            <person name="Nash W.E."/>
            <person name="Warren W."/>
            <person name="Chinwalla A."/>
            <person name="Mardis E.R."/>
            <person name="Wilson R.K."/>
        </authorList>
    </citation>
    <scope>NUCLEOTIDE SEQUENCE [LARGE SCALE GENOMIC DNA]</scope>
    <source>
        <strain evidence="1">ATCC 17748</strain>
    </source>
</reference>
<keyword evidence="2" id="KW-1185">Reference proteome</keyword>
<name>C4FP87_9FIRM</name>
<dbReference type="AlphaFoldDB" id="C4FP87"/>
<protein>
    <submittedName>
        <fullName evidence="1">Phage portal protein, SPP1 Gp6-like protein</fullName>
    </submittedName>
</protein>
<sequence length="455" mass="52382">MSEREFLQAQLRNFLGSEQRKTMCTAIDYYDGKHDILNKQRYVIGEGNTRIALQGVPNNQIVDNRFDDLVDQKVNYLLSKPLDINADDDELDKMFGIQFQRLLKSVGKFATMAGKAYIHPYIGIDGTLKFKMMKPHQVLPFWADEEHTQLDAFLYLYDIEYYTGLETKTIHKVEYYTPNGIQYYIWDTERLLPDPDKEDTANFAIADTPYNWERIPLIMFRANEFEQPLIDKVKSLQDALNRLLSNFQDNMEEDIRSTILILQNYDGENLAEFRQNLASYGAIKVRTVDGVNGDVKALKIEVNSDNYQLLINILRKAIIENGRGFDAKDDRMANNPNQMNIMSMYSDIDLDANEMELEFKSSLHDLMWFVNTYRGLTNQDTVEEVDFIFNRDLPINEGDTINNCKNSVGIISNETIIANHPWTTDAAEELAKVKKEQSEVTADFVVPNGGEADGE</sequence>
<dbReference type="EMBL" id="ACIK02000007">
    <property type="protein sequence ID" value="EEP65907.1"/>
    <property type="molecule type" value="Genomic_DNA"/>
</dbReference>